<keyword evidence="7" id="KW-1185">Reference proteome</keyword>
<evidence type="ECO:0000256" key="1">
    <source>
        <dbReference type="ARBA" id="ARBA00009995"/>
    </source>
</evidence>
<dbReference type="FunFam" id="3.40.50.2000:FF:000021">
    <property type="entry name" value="UDP-glucuronosyltransferase"/>
    <property type="match status" value="2"/>
</dbReference>
<sequence>MKRSVQFIVLSIVILACDSVKILAIFPSGAYSHQMVFRPLSQELVRRGHEVTVVTYFPAFKNETIANLTEIDIQDTIMDITRLTFVDDMGNADDIIAQQAVALRVMPVIFDILLQDKLKDYVTDHYHKFDIILAEACSRIALMFSHVFKAPVVQVSSFGGSFGIFEMAGAANHPLLYPLAVREKFNDLSMIDKVREMYTHYKQDKIFNDLEEAENKVVRKYLGEDIPSLSELQDNVALVLLNVHSIWDSNRPVPPNVVYLGGLHLQKTKNLPQTIKRTSSVDYLTMRRSVHLLSFSIVIFTCEAAKIFAILPSPCHSHQISFRPLTQELVRRGHEVTVVTYYPAFTNGTIENLTEIDIHDTILDITRVTFEDDMRDASDIIRQQEVGLKVVAVIFEKLLQDKLKDYVTDRYHKFDIILTESCVRMALIFSHIFKAPIVQVSSFGGSFGIFEMAGAANHPLLYPLAVREKFNDLSMIDKVREMYIHYKQDKMYNDLEEVENKVVRKYLGEDVPSLIKIFAILPSPSISHQSSFRPLTQELVRRGHEVTVVTYYPAFKNGTIENLTEIDIHDTIADIARVTFEDDLRDASDIITQQEVGLKVVASIFDILLQDKLKDYVTDRYHKFDIILAEACLRMTLIFSHVFKAPVVQVSSFGGSFGIFEMAGAAHHPLLYPLAVREKFNDLSMIDKVREMYIHYKQNKIFNDLEEAENEVVRKYLGEDVPSLSELQDNVALVLLNVHSIWDSNRPVPANVVYLGGLHLQRVKALPHVMKILAVFPTPCISHQMTFRPITQELVRKGHEVTVVTYFPAFPNGTMENLTKIDIHETVYDITQVAFEEDIGDANDIIAQQKWPLIHIRAIFEKLLENNLKNYLTDRHHKFDVILTEACVRMALMFSHVFKAPVVQVSSFGGSFGIFEVAGAANHPLLYPLAVREKFDDLTMIDKVREMYINYKQDEIFNDLEEAENEVVRKYLGEDVPSLSELQDNIASVLLNVHSIWDSNRPVPANVVYLGGLHLQTLKALPHVMKILAVFPTPCLSHQITFRPITLELLRRGHEVTVITYVPAFPNKTMENLTEIDIHDTIEDITKVALQEDMGDANDIIAQQKVPLTYIRNVFEKLMQDDLKDYLTDRYHKFDIILAEACVRMALMFSHVFKAPVVQVSSFGGSFGIFEMAGAANHPLLYPLAVREKFNDLSMIDKVREIYIHYKQHKIFNDLEEIENELIRKYLGKDVPSLSELQDNVALVLLNVHSIWDSNRPVPANVMYLGVKILAVFPSPCLSHQITFRPITQELVRRGHEVTVITYLPALPNKTMEKLTEIDIYDTIEDITKAALGEDMGDANDIIAQQKVPLTLIRNVFEKLMQDDLKDYLTDRYHKFDIIIAEACVRMALMFSHVFKAPVVQVSSFGGSFGIFEMAGAANHPLLYPLAVREKFNDLSMIDKVNEMYIHYKQDKIFNDLEEIENELIRKYLGKDVPSLSELQDNVALVLLNVHSIWDSNRPVPANVMYLGGIHLQKVKALPHVSTFGLNVMLKVVIVIMFGKVHLSVLFLWFSMSEAARILAIFPAPCYSHQITFRPLTQELARRGHHVTVATYMPTNKTMENLNEINIHDSVDHTTKTFFVEFNRYADDIITQNIIGIKLHATTFEKLLHNELRDYTTDKYHKFDVILSEACVRTLLMFSHVFKAPVVQVSSFGASFGISEIVGAANHPLLYPVAAREKFNDLAIIEKVKSVYINYKQNEIYYGLEKRENDIVRKHLGEEFLSLSEMQQKVALVLLNTHPIWDLIRPVPSNLVYLGGMHLQKENLLPHDLQSELDSSRGTIYMSFGTIVNSETLPTDKLRMFLKVLGELPYDVYWKWNGDVGTVPSNVKVRKWFPQADLLRHEKVVLFITQGGLQSIDESIEAGVPMLCIPIMWDQWYNAARISKLNIGVQLNIREVTEQQFKEGILNIMQNKSYRENVIKLRELYHDKPLTSLETAVWWIEHVIRHKGGKHLRSAAFNMAATEYYEMNLVEAARILAVFPVPSYSHQITFRPLTQELARRGHHVTVATYMPTNKTMENLKEIDLHDSVNELVKDVAVNKLKYDDDIITQNTIIFKLFAFMFDKLLQNELTDYATDKYHKFDVILSEACVRTLFMFSHVFKAPAVQLSSFGGSVGASDVVGAAKHPVLYPLRVHEKNGDFSTIDKVQSVYTNYKHTKMIYDLEEIENEIIRKHLGEDFLTLGEMQQNIALVLLNTHPIWDLIRPVPSNLVYLGGLHLQKESPLPHVYVLYFISNIKVIFNRIELDIIFVIMFGTVHLLVVFVLISISEAARILAVFPAPSYSHQITFRPLIQELAIRGHHVTYVTFMPPNNTMENLKVIDIHDSSYELVKDVLVDELKHADDIFLQNTIIFKLFAPIFDKLLQNELKDYTTDKYHKFDVILSEACVRMLLMFSHVFKAPVVQVSSFGGSFGNYEMIGAAKHPLLHPLPMREKFHDLSKIDKVNSVYSHYKENDLQSELESSRGIIYMSFGTVVNSEILPTHKLRMFLKVLGELPYDVYWKWTGDVGTVPSNVRVRQWFPQAELLRHEKVVLFITQGGLQSIDESIEARVPMLCIPIMWDQWYNAARISKLNIGVQMNIREVTEKQFKEGILNIMQNKSYRENVIKLRDLYNDKPLTSLETAVWWIEHVIRHKGGKHLRSAAFNMAATDYYETNLVEVVDITSDGEEEEQRQSIAGTNEPGQPDAGESSRIIDFIVNEIGFEEKLAVPAHYKRTLSQYAYKRYLYVDNADSDAVDKKYDVQLEEIITPTIEMFVDQEDSGRVILDYSLG</sequence>
<dbReference type="SUPFAM" id="SSF53756">
    <property type="entry name" value="UDP-Glycosyltransferase/glycogen phosphorylase"/>
    <property type="match status" value="9"/>
</dbReference>
<evidence type="ECO:0000313" key="7">
    <source>
        <dbReference type="Proteomes" id="UP000324832"/>
    </source>
</evidence>
<organism evidence="6 7">
    <name type="scientific">Leptidea sinapis</name>
    <dbReference type="NCBI Taxonomy" id="189913"/>
    <lineage>
        <taxon>Eukaryota</taxon>
        <taxon>Metazoa</taxon>
        <taxon>Ecdysozoa</taxon>
        <taxon>Arthropoda</taxon>
        <taxon>Hexapoda</taxon>
        <taxon>Insecta</taxon>
        <taxon>Pterygota</taxon>
        <taxon>Neoptera</taxon>
        <taxon>Endopterygota</taxon>
        <taxon>Lepidoptera</taxon>
        <taxon>Glossata</taxon>
        <taxon>Ditrysia</taxon>
        <taxon>Papilionoidea</taxon>
        <taxon>Pieridae</taxon>
        <taxon>Dismorphiinae</taxon>
        <taxon>Leptidea</taxon>
    </lineage>
</organism>
<dbReference type="InterPro" id="IPR050271">
    <property type="entry name" value="UDP-glycosyltransferase"/>
</dbReference>
<dbReference type="InterPro" id="IPR035595">
    <property type="entry name" value="UDP_glycos_trans_CS"/>
</dbReference>
<accession>A0A5E4R0M1</accession>
<evidence type="ECO:0008006" key="8">
    <source>
        <dbReference type="Google" id="ProtNLM"/>
    </source>
</evidence>
<keyword evidence="5" id="KW-1133">Transmembrane helix</keyword>
<keyword evidence="5" id="KW-0812">Transmembrane</keyword>
<dbReference type="PANTHER" id="PTHR48043:SF159">
    <property type="entry name" value="EG:EG0003.4 PROTEIN-RELATED"/>
    <property type="match status" value="1"/>
</dbReference>
<keyword evidence="5" id="KW-0472">Membrane</keyword>
<feature type="transmembrane region" description="Helical" evidence="5">
    <location>
        <begin position="2285"/>
        <end position="2305"/>
    </location>
</feature>
<dbReference type="Pfam" id="PF00201">
    <property type="entry name" value="UDPGT"/>
    <property type="match status" value="8"/>
</dbReference>
<dbReference type="InterPro" id="IPR002213">
    <property type="entry name" value="UDP_glucos_trans"/>
</dbReference>
<dbReference type="PROSITE" id="PS00375">
    <property type="entry name" value="UDPGT"/>
    <property type="match status" value="2"/>
</dbReference>
<dbReference type="PROSITE" id="PS51257">
    <property type="entry name" value="PROKAR_LIPOPROTEIN"/>
    <property type="match status" value="1"/>
</dbReference>
<name>A0A5E4R0M1_9NEOP</name>
<keyword evidence="2" id="KW-0328">Glycosyltransferase</keyword>
<dbReference type="PANTHER" id="PTHR48043">
    <property type="entry name" value="EG:EG0003.4 PROTEIN-RELATED"/>
    <property type="match status" value="1"/>
</dbReference>
<dbReference type="Gene3D" id="3.40.50.2000">
    <property type="entry name" value="Glycogen Phosphorylase B"/>
    <property type="match status" value="11"/>
</dbReference>
<dbReference type="GO" id="GO:0008194">
    <property type="term" value="F:UDP-glycosyltransferase activity"/>
    <property type="evidence" value="ECO:0007669"/>
    <property type="project" value="InterPro"/>
</dbReference>
<feature type="region of interest" description="Disordered" evidence="4">
    <location>
        <begin position="2704"/>
        <end position="2725"/>
    </location>
</feature>
<protein>
    <recommendedName>
        <fullName evidence="8">UDP-glycosyltransferases domain-containing protein</fullName>
    </recommendedName>
</protein>
<dbReference type="CDD" id="cd03784">
    <property type="entry name" value="GT1_Gtf-like"/>
    <property type="match status" value="2"/>
</dbReference>
<reference evidence="6 7" key="1">
    <citation type="submission" date="2017-07" db="EMBL/GenBank/DDBJ databases">
        <authorList>
            <person name="Talla V."/>
            <person name="Backstrom N."/>
        </authorList>
    </citation>
    <scope>NUCLEOTIDE SEQUENCE [LARGE SCALE GENOMIC DNA]</scope>
</reference>
<gene>
    <name evidence="6" type="ORF">LSINAPIS_LOCUS13785</name>
</gene>
<comment type="similarity">
    <text evidence="1">Belongs to the UDP-glycosyltransferase family.</text>
</comment>
<evidence type="ECO:0000256" key="4">
    <source>
        <dbReference type="SAM" id="MobiDB-lite"/>
    </source>
</evidence>
<evidence type="ECO:0000256" key="5">
    <source>
        <dbReference type="SAM" id="Phobius"/>
    </source>
</evidence>
<evidence type="ECO:0000256" key="2">
    <source>
        <dbReference type="ARBA" id="ARBA00022676"/>
    </source>
</evidence>
<dbReference type="EMBL" id="FZQP02006815">
    <property type="protein sequence ID" value="VVD03893.1"/>
    <property type="molecule type" value="Genomic_DNA"/>
</dbReference>
<evidence type="ECO:0000313" key="6">
    <source>
        <dbReference type="EMBL" id="VVD03893.1"/>
    </source>
</evidence>
<keyword evidence="3" id="KW-0808">Transferase</keyword>
<dbReference type="Proteomes" id="UP000324832">
    <property type="component" value="Unassembled WGS sequence"/>
</dbReference>
<evidence type="ECO:0000256" key="3">
    <source>
        <dbReference type="ARBA" id="ARBA00022679"/>
    </source>
</evidence>
<proteinExistence type="inferred from homology"/>